<dbReference type="InterPro" id="IPR052053">
    <property type="entry name" value="IM_YidH-like"/>
</dbReference>
<dbReference type="EMBL" id="BMEL01000001">
    <property type="protein sequence ID" value="GGF16833.1"/>
    <property type="molecule type" value="Genomic_DNA"/>
</dbReference>
<dbReference type="PANTHER" id="PTHR34187:SF2">
    <property type="entry name" value="DUF202 DOMAIN-CONTAINING PROTEIN"/>
    <property type="match status" value="1"/>
</dbReference>
<sequence length="122" mass="13977">MKNTNNQIKYAQQHLANERTYLAWVRTVIAIVGIGFLNTSLHFTIGVERNLTVDIISIALGVFACILGFVIIIMSTFAYFHRKRKIMNEETFLPSKAQVTLVSTLMIIIITFIVLYFLYLET</sequence>
<comment type="subcellular location">
    <subcellularLocation>
        <location evidence="1">Cell membrane</location>
        <topology evidence="1">Multi-pass membrane protein</topology>
    </subcellularLocation>
</comment>
<evidence type="ECO:0000256" key="5">
    <source>
        <dbReference type="ARBA" id="ARBA00023136"/>
    </source>
</evidence>
<keyword evidence="2" id="KW-1003">Cell membrane</keyword>
<dbReference type="Proteomes" id="UP000660110">
    <property type="component" value="Unassembled WGS sequence"/>
</dbReference>
<evidence type="ECO:0000256" key="4">
    <source>
        <dbReference type="ARBA" id="ARBA00022989"/>
    </source>
</evidence>
<evidence type="ECO:0000313" key="8">
    <source>
        <dbReference type="EMBL" id="GGF16833.1"/>
    </source>
</evidence>
<organism evidence="8 9">
    <name type="scientific">Halobacillus andaensis</name>
    <dbReference type="NCBI Taxonomy" id="1176239"/>
    <lineage>
        <taxon>Bacteria</taxon>
        <taxon>Bacillati</taxon>
        <taxon>Bacillota</taxon>
        <taxon>Bacilli</taxon>
        <taxon>Bacillales</taxon>
        <taxon>Bacillaceae</taxon>
        <taxon>Halobacillus</taxon>
    </lineage>
</organism>
<reference evidence="8" key="1">
    <citation type="journal article" date="2014" name="Int. J. Syst. Evol. Microbiol.">
        <title>Complete genome sequence of Corynebacterium casei LMG S-19264T (=DSM 44701T), isolated from a smear-ripened cheese.</title>
        <authorList>
            <consortium name="US DOE Joint Genome Institute (JGI-PGF)"/>
            <person name="Walter F."/>
            <person name="Albersmeier A."/>
            <person name="Kalinowski J."/>
            <person name="Ruckert C."/>
        </authorList>
    </citation>
    <scope>NUCLEOTIDE SEQUENCE</scope>
    <source>
        <strain evidence="8">CGMCC 1.12153</strain>
    </source>
</reference>
<feature type="transmembrane region" description="Helical" evidence="6">
    <location>
        <begin position="101"/>
        <end position="119"/>
    </location>
</feature>
<evidence type="ECO:0000256" key="2">
    <source>
        <dbReference type="ARBA" id="ARBA00022475"/>
    </source>
</evidence>
<accession>A0A917EUP9</accession>
<comment type="caution">
    <text evidence="8">The sequence shown here is derived from an EMBL/GenBank/DDBJ whole genome shotgun (WGS) entry which is preliminary data.</text>
</comment>
<dbReference type="Pfam" id="PF02656">
    <property type="entry name" value="DUF202"/>
    <property type="match status" value="1"/>
</dbReference>
<keyword evidence="5 6" id="KW-0472">Membrane</keyword>
<dbReference type="AlphaFoldDB" id="A0A917EUP9"/>
<proteinExistence type="predicted"/>
<keyword evidence="4 6" id="KW-1133">Transmembrane helix</keyword>
<evidence type="ECO:0000259" key="7">
    <source>
        <dbReference type="Pfam" id="PF02656"/>
    </source>
</evidence>
<protein>
    <recommendedName>
        <fullName evidence="7">DUF202 domain-containing protein</fullName>
    </recommendedName>
</protein>
<reference evidence="8" key="2">
    <citation type="submission" date="2020-09" db="EMBL/GenBank/DDBJ databases">
        <authorList>
            <person name="Sun Q."/>
            <person name="Zhou Y."/>
        </authorList>
    </citation>
    <scope>NUCLEOTIDE SEQUENCE</scope>
    <source>
        <strain evidence="8">CGMCC 1.12153</strain>
    </source>
</reference>
<dbReference type="RefSeq" id="WP_188376751.1">
    <property type="nucleotide sequence ID" value="NZ_BMEL01000001.1"/>
</dbReference>
<feature type="transmembrane region" description="Helical" evidence="6">
    <location>
        <begin position="55"/>
        <end position="80"/>
    </location>
</feature>
<name>A0A917EUP9_HALAA</name>
<feature type="domain" description="DUF202" evidence="7">
    <location>
        <begin position="13"/>
        <end position="85"/>
    </location>
</feature>
<evidence type="ECO:0000256" key="6">
    <source>
        <dbReference type="SAM" id="Phobius"/>
    </source>
</evidence>
<evidence type="ECO:0000256" key="3">
    <source>
        <dbReference type="ARBA" id="ARBA00022692"/>
    </source>
</evidence>
<evidence type="ECO:0000256" key="1">
    <source>
        <dbReference type="ARBA" id="ARBA00004651"/>
    </source>
</evidence>
<keyword evidence="9" id="KW-1185">Reference proteome</keyword>
<feature type="transmembrane region" description="Helical" evidence="6">
    <location>
        <begin position="21"/>
        <end position="43"/>
    </location>
</feature>
<keyword evidence="3 6" id="KW-0812">Transmembrane</keyword>
<dbReference type="InterPro" id="IPR003807">
    <property type="entry name" value="DUF202"/>
</dbReference>
<evidence type="ECO:0000313" key="9">
    <source>
        <dbReference type="Proteomes" id="UP000660110"/>
    </source>
</evidence>
<gene>
    <name evidence="8" type="ORF">GCM10010954_14380</name>
</gene>
<dbReference type="PANTHER" id="PTHR34187">
    <property type="entry name" value="FGR18P"/>
    <property type="match status" value="1"/>
</dbReference>
<dbReference type="GO" id="GO:0005886">
    <property type="term" value="C:plasma membrane"/>
    <property type="evidence" value="ECO:0007669"/>
    <property type="project" value="UniProtKB-SubCell"/>
</dbReference>